<evidence type="ECO:0000313" key="11">
    <source>
        <dbReference type="EMBL" id="TPG13435.1"/>
    </source>
</evidence>
<keyword evidence="3" id="KW-0597">Phosphoprotein</keyword>
<evidence type="ECO:0000256" key="7">
    <source>
        <dbReference type="ARBA" id="ARBA00022840"/>
    </source>
</evidence>
<dbReference type="GO" id="GO:0005524">
    <property type="term" value="F:ATP binding"/>
    <property type="evidence" value="ECO:0007669"/>
    <property type="project" value="UniProtKB-KW"/>
</dbReference>
<keyword evidence="8" id="KW-0902">Two-component regulatory system</keyword>
<feature type="transmembrane region" description="Helical" evidence="9">
    <location>
        <begin position="49"/>
        <end position="68"/>
    </location>
</feature>
<evidence type="ECO:0000256" key="8">
    <source>
        <dbReference type="ARBA" id="ARBA00023012"/>
    </source>
</evidence>
<feature type="transmembrane region" description="Helical" evidence="9">
    <location>
        <begin position="145"/>
        <end position="163"/>
    </location>
</feature>
<dbReference type="Pfam" id="PF07730">
    <property type="entry name" value="HisKA_3"/>
    <property type="match status" value="1"/>
</dbReference>
<evidence type="ECO:0000256" key="5">
    <source>
        <dbReference type="ARBA" id="ARBA00022741"/>
    </source>
</evidence>
<keyword evidence="5" id="KW-0547">Nucleotide-binding</keyword>
<dbReference type="PANTHER" id="PTHR24421:SF10">
    <property type="entry name" value="NITRATE_NITRITE SENSOR PROTEIN NARQ"/>
    <property type="match status" value="1"/>
</dbReference>
<dbReference type="InterPro" id="IPR050482">
    <property type="entry name" value="Sensor_HK_TwoCompSys"/>
</dbReference>
<dbReference type="Proteomes" id="UP000317722">
    <property type="component" value="Unassembled WGS sequence"/>
</dbReference>
<evidence type="ECO:0000256" key="1">
    <source>
        <dbReference type="ARBA" id="ARBA00000085"/>
    </source>
</evidence>
<keyword evidence="6" id="KW-0418">Kinase</keyword>
<keyword evidence="7" id="KW-0067">ATP-binding</keyword>
<feature type="transmembrane region" description="Helical" evidence="9">
    <location>
        <begin position="75"/>
        <end position="98"/>
    </location>
</feature>
<feature type="domain" description="Signal transduction histidine kinase subgroup 3 dimerisation and phosphoacceptor" evidence="10">
    <location>
        <begin position="479"/>
        <end position="547"/>
    </location>
</feature>
<evidence type="ECO:0000256" key="9">
    <source>
        <dbReference type="SAM" id="Phobius"/>
    </source>
</evidence>
<proteinExistence type="predicted"/>
<keyword evidence="4" id="KW-0808">Transferase</keyword>
<dbReference type="Gene3D" id="3.30.565.10">
    <property type="entry name" value="Histidine kinase-like ATPase, C-terminal domain"/>
    <property type="match status" value="1"/>
</dbReference>
<dbReference type="EC" id="2.7.13.3" evidence="2"/>
<evidence type="ECO:0000256" key="6">
    <source>
        <dbReference type="ARBA" id="ARBA00022777"/>
    </source>
</evidence>
<feature type="transmembrane region" description="Helical" evidence="9">
    <location>
        <begin position="251"/>
        <end position="271"/>
    </location>
</feature>
<dbReference type="OrthoDB" id="5242012at2"/>
<dbReference type="GO" id="GO:0000155">
    <property type="term" value="F:phosphorelay sensor kinase activity"/>
    <property type="evidence" value="ECO:0007669"/>
    <property type="project" value="InterPro"/>
</dbReference>
<feature type="transmembrane region" description="Helical" evidence="9">
    <location>
        <begin position="20"/>
        <end position="43"/>
    </location>
</feature>
<comment type="caution">
    <text evidence="11">The sequence shown here is derived from an EMBL/GenBank/DDBJ whole genome shotgun (WGS) entry which is preliminary data.</text>
</comment>
<feature type="transmembrane region" description="Helical" evidence="9">
    <location>
        <begin position="190"/>
        <end position="212"/>
    </location>
</feature>
<dbReference type="CDD" id="cd16917">
    <property type="entry name" value="HATPase_UhpB-NarQ-NarX-like"/>
    <property type="match status" value="1"/>
</dbReference>
<dbReference type="EMBL" id="RCZM01000007">
    <property type="protein sequence ID" value="TPG13435.1"/>
    <property type="molecule type" value="Genomic_DNA"/>
</dbReference>
<evidence type="ECO:0000313" key="12">
    <source>
        <dbReference type="Proteomes" id="UP000317722"/>
    </source>
</evidence>
<keyword evidence="9" id="KW-0472">Membrane</keyword>
<dbReference type="GO" id="GO:0016020">
    <property type="term" value="C:membrane"/>
    <property type="evidence" value="ECO:0007669"/>
    <property type="project" value="InterPro"/>
</dbReference>
<dbReference type="SUPFAM" id="SSF55874">
    <property type="entry name" value="ATPase domain of HSP90 chaperone/DNA topoisomerase II/histidine kinase"/>
    <property type="match status" value="1"/>
</dbReference>
<evidence type="ECO:0000256" key="2">
    <source>
        <dbReference type="ARBA" id="ARBA00012438"/>
    </source>
</evidence>
<keyword evidence="12" id="KW-1185">Reference proteome</keyword>
<reference evidence="11 12" key="1">
    <citation type="journal article" date="2019" name="Environ. Microbiol.">
        <title>Species interactions and distinct microbial communities in high Arctic permafrost affected cryosols are associated with the CH4 and CO2 gas fluxes.</title>
        <authorList>
            <person name="Altshuler I."/>
            <person name="Hamel J."/>
            <person name="Turney S."/>
            <person name="Magnuson E."/>
            <person name="Levesque R."/>
            <person name="Greer C."/>
            <person name="Whyte L.G."/>
        </authorList>
    </citation>
    <scope>NUCLEOTIDE SEQUENCE [LARGE SCALE GENOMIC DNA]</scope>
    <source>
        <strain evidence="11 12">S9.3A</strain>
    </source>
</reference>
<dbReference type="InterPro" id="IPR036890">
    <property type="entry name" value="HATPase_C_sf"/>
</dbReference>
<sequence>MPSGPCSSHDEQVRATQPGVVASACLGLAVLAEVGAVVLPWGLRSPYDTIFFAVYNLTVTAVGALIVSRMPGHPVGWILCLFGLQGAVTSELAIGWGLRAVDEGWSGGEVAQWVGLVSWCPGALMWVLALLYSPTGRLPDRRWRIAVWAAVAGTSAYVVGWSFSPSSVNALTGELNRFAVDWLPGQQLTVVGGVLLSLSAAGAAVSLVVRFRHADRTVRQQLKWVGFAGVLLALMLPVSIVLWSVSPIVRVVSPLVLSAMVIGLGAAVLRYRLFDVDLIILRSVAYACVSVFVLTVYAGVSVSLGIVVGRSSAWQVAAATLAAAALFRPALRAVRLVLDRRFDRDGHSARLRVDSFLEGLRSGTEQPDRIQDVLREALRDPQLRLLLFLPASGGFADLRGRAAELDPGLAVVRLERAGVPEAVVQYLDTGDPARPSRVRHLVEHGRLALQVARLGVELNRQLDELDRSRARIAGAADEERRRIQRDLHDGAQQWLVTVGLGLRGIEGRLRTTGAHEDADRVDGLVADLAATIEELRRLAHRLPPPQLDLGIAAAFRELAGRSPIPVIVDADPERLDRSTETTAYFVGCEGLTNVIKHARATAVTMRVVRQNGSLVVSVADDGVGGARAREGSGLAGLADRVAAVGGRLHVESGTQGTLLTAELPCG</sequence>
<keyword evidence="9" id="KW-1133">Transmembrane helix</keyword>
<dbReference type="PANTHER" id="PTHR24421">
    <property type="entry name" value="NITRATE/NITRITE SENSOR PROTEIN NARX-RELATED"/>
    <property type="match status" value="1"/>
</dbReference>
<evidence type="ECO:0000259" key="10">
    <source>
        <dbReference type="Pfam" id="PF07730"/>
    </source>
</evidence>
<evidence type="ECO:0000256" key="3">
    <source>
        <dbReference type="ARBA" id="ARBA00022553"/>
    </source>
</evidence>
<protein>
    <recommendedName>
        <fullName evidence="2">histidine kinase</fullName>
        <ecNumber evidence="2">2.7.13.3</ecNumber>
    </recommendedName>
</protein>
<feature type="transmembrane region" description="Helical" evidence="9">
    <location>
        <begin position="224"/>
        <end position="245"/>
    </location>
</feature>
<evidence type="ECO:0000256" key="4">
    <source>
        <dbReference type="ARBA" id="ARBA00022679"/>
    </source>
</evidence>
<dbReference type="InterPro" id="IPR011712">
    <property type="entry name" value="Sig_transdc_His_kin_sub3_dim/P"/>
</dbReference>
<dbReference type="Gene3D" id="1.20.5.1930">
    <property type="match status" value="1"/>
</dbReference>
<keyword evidence="9" id="KW-0812">Transmembrane</keyword>
<dbReference type="AlphaFoldDB" id="A0A502CII0"/>
<feature type="transmembrane region" description="Helical" evidence="9">
    <location>
        <begin position="283"/>
        <end position="307"/>
    </location>
</feature>
<name>A0A502CII0_9MICO</name>
<comment type="catalytic activity">
    <reaction evidence="1">
        <text>ATP + protein L-histidine = ADP + protein N-phospho-L-histidine.</text>
        <dbReference type="EC" id="2.7.13.3"/>
    </reaction>
</comment>
<dbReference type="GO" id="GO:0046983">
    <property type="term" value="F:protein dimerization activity"/>
    <property type="evidence" value="ECO:0007669"/>
    <property type="project" value="InterPro"/>
</dbReference>
<feature type="transmembrane region" description="Helical" evidence="9">
    <location>
        <begin position="110"/>
        <end position="133"/>
    </location>
</feature>
<organism evidence="11 12">
    <name type="scientific">Pedococcus bigeumensis</name>
    <dbReference type="NCBI Taxonomy" id="433644"/>
    <lineage>
        <taxon>Bacteria</taxon>
        <taxon>Bacillati</taxon>
        <taxon>Actinomycetota</taxon>
        <taxon>Actinomycetes</taxon>
        <taxon>Micrococcales</taxon>
        <taxon>Intrasporangiaceae</taxon>
        <taxon>Pedococcus</taxon>
    </lineage>
</organism>
<gene>
    <name evidence="11" type="ORF">EAH86_19100</name>
</gene>
<accession>A0A502CII0</accession>